<dbReference type="GeneID" id="106002782"/>
<dbReference type="InterPro" id="IPR036412">
    <property type="entry name" value="HAD-like_sf"/>
</dbReference>
<dbReference type="Gene3D" id="3.40.50.1000">
    <property type="entry name" value="HAD superfamily/HAD-like"/>
    <property type="match status" value="1"/>
</dbReference>
<dbReference type="SUPFAM" id="SSF56784">
    <property type="entry name" value="HAD-like"/>
    <property type="match status" value="1"/>
</dbReference>
<gene>
    <name evidence="2" type="primary">LOC106002782</name>
</gene>
<dbReference type="PANTHER" id="PTHR18901">
    <property type="entry name" value="2-DEOXYGLUCOSE-6-PHOSPHATE PHOSPHATASE 2"/>
    <property type="match status" value="1"/>
</dbReference>
<dbReference type="InterPro" id="IPR023214">
    <property type="entry name" value="HAD_sf"/>
</dbReference>
<dbReference type="KEGG" id="dord:106002782"/>
<protein>
    <submittedName>
        <fullName evidence="2">Pseudouridine-5'-phosphatase-like</fullName>
    </submittedName>
</protein>
<feature type="non-terminal residue" evidence="2">
    <location>
        <position position="1"/>
    </location>
</feature>
<dbReference type="OrthoDB" id="40579at2759"/>
<reference evidence="2" key="1">
    <citation type="submission" date="2025-08" db="UniProtKB">
        <authorList>
            <consortium name="RefSeq"/>
        </authorList>
    </citation>
    <scope>IDENTIFICATION</scope>
    <source>
        <tissue evidence="2">Kidney</tissue>
    </source>
</reference>
<accession>A0A1S3GWF9</accession>
<dbReference type="PANTHER" id="PTHR18901:SF38">
    <property type="entry name" value="PSEUDOURIDINE-5'-PHOSPHATASE"/>
    <property type="match status" value="1"/>
</dbReference>
<keyword evidence="1" id="KW-1185">Reference proteome</keyword>
<dbReference type="Proteomes" id="UP000081671">
    <property type="component" value="Unplaced"/>
</dbReference>
<name>A0A1S3GWF9_DIPOR</name>
<evidence type="ECO:0000313" key="1">
    <source>
        <dbReference type="Proteomes" id="UP000081671"/>
    </source>
</evidence>
<dbReference type="InParanoid" id="A0A1S3GWF9"/>
<dbReference type="GO" id="GO:0016791">
    <property type="term" value="F:phosphatase activity"/>
    <property type="evidence" value="ECO:0007669"/>
    <property type="project" value="TreeGrafter"/>
</dbReference>
<dbReference type="Pfam" id="PF00702">
    <property type="entry name" value="Hydrolase"/>
    <property type="match status" value="1"/>
</dbReference>
<organism evidence="1 2">
    <name type="scientific">Dipodomys ordii</name>
    <name type="common">Ord's kangaroo rat</name>
    <dbReference type="NCBI Taxonomy" id="10020"/>
    <lineage>
        <taxon>Eukaryota</taxon>
        <taxon>Metazoa</taxon>
        <taxon>Chordata</taxon>
        <taxon>Craniata</taxon>
        <taxon>Vertebrata</taxon>
        <taxon>Euteleostomi</taxon>
        <taxon>Mammalia</taxon>
        <taxon>Eutheria</taxon>
        <taxon>Euarchontoglires</taxon>
        <taxon>Glires</taxon>
        <taxon>Rodentia</taxon>
        <taxon>Castorimorpha</taxon>
        <taxon>Heteromyidae</taxon>
        <taxon>Dipodomyinae</taxon>
        <taxon>Dipodomys</taxon>
    </lineage>
</organism>
<proteinExistence type="predicted"/>
<evidence type="ECO:0000313" key="2">
    <source>
        <dbReference type="RefSeq" id="XP_012893030.1"/>
    </source>
</evidence>
<dbReference type="AlphaFoldDB" id="A0A1S3GWF9"/>
<dbReference type="RefSeq" id="XP_012893030.1">
    <property type="nucleotide sequence ID" value="XM_013037576.1"/>
</dbReference>
<sequence>SPPVSLSPGAEKLILHLQKHSIPFALATSSGTESYQAKTSAHRELFGAFHHVVLGDDPEVKASKPAPDIFLACARRFSPHSSPPPPSTSAWCWRTCPTAWRSPRQRGCRWSWCPASSSTPNSMAGATLLLPSLGDIQPELFGLPTFN</sequence>